<evidence type="ECO:0000313" key="4">
    <source>
        <dbReference type="Proteomes" id="UP000271974"/>
    </source>
</evidence>
<dbReference type="PANTHER" id="PTHR34199">
    <property type="entry name" value="NUMOD3 MOTIF FAMILY PROTEIN, EXPRESSED"/>
    <property type="match status" value="1"/>
</dbReference>
<dbReference type="STRING" id="188477.A0A3S0ZJC8"/>
<dbReference type="Pfam" id="PF16206">
    <property type="entry name" value="Mon2_C"/>
    <property type="match status" value="1"/>
</dbReference>
<feature type="domain" description="Mon2/Sec7/BIG1-like HDS" evidence="1">
    <location>
        <begin position="29"/>
        <end position="108"/>
    </location>
</feature>
<dbReference type="InterPro" id="IPR032817">
    <property type="entry name" value="Mon2_C"/>
</dbReference>
<comment type="caution">
    <text evidence="3">The sequence shown here is derived from an EMBL/GenBank/DDBJ whole genome shotgun (WGS) entry which is preliminary data.</text>
</comment>
<dbReference type="EMBL" id="RQTK01000400">
    <property type="protein sequence ID" value="RUS80299.1"/>
    <property type="molecule type" value="Genomic_DNA"/>
</dbReference>
<protein>
    <submittedName>
        <fullName evidence="3">Uncharacterized protein</fullName>
    </submittedName>
</protein>
<keyword evidence="4" id="KW-1185">Reference proteome</keyword>
<dbReference type="SUPFAM" id="SSF48371">
    <property type="entry name" value="ARM repeat"/>
    <property type="match status" value="1"/>
</dbReference>
<dbReference type="AlphaFoldDB" id="A0A3S0ZJC8"/>
<name>A0A3S0ZJC8_ELYCH</name>
<proteinExistence type="predicted"/>
<feature type="non-terminal residue" evidence="3">
    <location>
        <position position="1"/>
    </location>
</feature>
<dbReference type="Proteomes" id="UP000271974">
    <property type="component" value="Unassembled WGS sequence"/>
</dbReference>
<reference evidence="3 4" key="1">
    <citation type="submission" date="2019-01" db="EMBL/GenBank/DDBJ databases">
        <title>A draft genome assembly of the solar-powered sea slug Elysia chlorotica.</title>
        <authorList>
            <person name="Cai H."/>
            <person name="Li Q."/>
            <person name="Fang X."/>
            <person name="Li J."/>
            <person name="Curtis N.E."/>
            <person name="Altenburger A."/>
            <person name="Shibata T."/>
            <person name="Feng M."/>
            <person name="Maeda T."/>
            <person name="Schwartz J.A."/>
            <person name="Shigenobu S."/>
            <person name="Lundholm N."/>
            <person name="Nishiyama T."/>
            <person name="Yang H."/>
            <person name="Hasebe M."/>
            <person name="Li S."/>
            <person name="Pierce S.K."/>
            <person name="Wang J."/>
        </authorList>
    </citation>
    <scope>NUCLEOTIDE SEQUENCE [LARGE SCALE GENOMIC DNA]</scope>
    <source>
        <strain evidence="3">EC2010</strain>
        <tissue evidence="3">Whole organism of an adult</tissue>
    </source>
</reference>
<evidence type="ECO:0000313" key="3">
    <source>
        <dbReference type="EMBL" id="RUS80299.1"/>
    </source>
</evidence>
<gene>
    <name evidence="3" type="ORF">EGW08_011937</name>
</gene>
<sequence length="946" mass="103149">VCQHSHAELRSWGAEAVTSLVKAALAYKFDPPLHENLKLQQSILFPLQELSNISFNDIRGRQLESLSHILHNNGDHLLHGWPSVLGVLGALTKDHGEKLVQQAFQCLQLVVTDFLPIISPQYLQGVVQVAERFGLQQQELNVSLTAIGLLWNISDFFFQNRQRIKLELDAAAAAKPVPGNEQLSMAQGDQQTSLRGHSNVSPPPPFDALWMCLFSALGELCVDLRPAVRKSAGQTLFSTISAHGALLQPGTWQNVLWQVLFPLLENVRKYSSSASTIRDKESTGNILIHHSRDTAEKQWAETRVLSLAGVARTFNAKRKMLQGLGDFPRAWSLLLDHIELSALCHNAEVSLAALKSFQEILQISRATSSAGGNKAGDGGEVEAMHWPVAPGVVTVEPPAGEIMNRTGEATASASSPASVGGKKGAFYSKGNISDSTDDDIPLWSAAWKVWLNIGAEVTKPPANQTGEINPPASTAPSKKVYLPSQQFLTALIQTFPPLFEHIRSRFQASDLQKLSTVLKGTLCVPVQSDSSPFIVPSYPEVTLTPLQIASLAAMDTLIKAVQSGSDSMQATYPDIFQQLLTFVTFGVNAPKFGDMETKTFGVVRGPQADWVIMNFVPFAEHSITMVVDLYRATASHPAVVKAEILQHILKTFRLPLSLKYGCPSSSTWLLAADALFTVLALGLPVARAQRKAFTSMWAELAGLFEDFLFSPHGCPPTLSVEDFQRDESLDCRLIQLIREDILPHAAHLPPDFMVSVMSLLNKGSIHSTTSDSFVDTESSRKLREEFARTCFETLLQFSFVSSSPPTTSSSGQSASQAEGAGAVSEQGQLTRLAVLSLLSRCREVLTRYSEDERLSGKCPLPRPRLAEMSSVLKAITTLLQSLKKAPQENVEVNVWEQVIKLYPALVECTTSPSPQVSKSLRDALHEFQDLLAPPSASLASSLANGT</sequence>
<feature type="domain" description="Mon2 C-terminal" evidence="2">
    <location>
        <begin position="112"/>
        <end position="934"/>
    </location>
</feature>
<dbReference type="InterPro" id="IPR015403">
    <property type="entry name" value="Mon2/Sec7/BIG1-like_HDS"/>
</dbReference>
<evidence type="ECO:0000259" key="2">
    <source>
        <dbReference type="Pfam" id="PF16206"/>
    </source>
</evidence>
<dbReference type="Pfam" id="PF09324">
    <property type="entry name" value="Sec7-like_HDS"/>
    <property type="match status" value="1"/>
</dbReference>
<dbReference type="InterPro" id="IPR016024">
    <property type="entry name" value="ARM-type_fold"/>
</dbReference>
<dbReference type="PANTHER" id="PTHR34199:SF4">
    <property type="entry name" value="ARM REPEAT SUPERFAMILY PROTEIN"/>
    <property type="match status" value="1"/>
</dbReference>
<accession>A0A3S0ZJC8</accession>
<evidence type="ECO:0000259" key="1">
    <source>
        <dbReference type="Pfam" id="PF09324"/>
    </source>
</evidence>
<organism evidence="3 4">
    <name type="scientific">Elysia chlorotica</name>
    <name type="common">Eastern emerald elysia</name>
    <name type="synonym">Sea slug</name>
    <dbReference type="NCBI Taxonomy" id="188477"/>
    <lineage>
        <taxon>Eukaryota</taxon>
        <taxon>Metazoa</taxon>
        <taxon>Spiralia</taxon>
        <taxon>Lophotrochozoa</taxon>
        <taxon>Mollusca</taxon>
        <taxon>Gastropoda</taxon>
        <taxon>Heterobranchia</taxon>
        <taxon>Euthyneura</taxon>
        <taxon>Panpulmonata</taxon>
        <taxon>Sacoglossa</taxon>
        <taxon>Placobranchoidea</taxon>
        <taxon>Plakobranchidae</taxon>
        <taxon>Elysia</taxon>
    </lineage>
</organism>
<dbReference type="OrthoDB" id="294853at2759"/>